<dbReference type="AlphaFoldDB" id="A0A380W7V2"/>
<dbReference type="InterPro" id="IPR038186">
    <property type="entry name" value="CHAD_dom_sf"/>
</dbReference>
<feature type="domain" description="CHAD" evidence="1">
    <location>
        <begin position="38"/>
        <end position="326"/>
    </location>
</feature>
<name>A0A380W7V2_AFIFE</name>
<dbReference type="Pfam" id="PF05235">
    <property type="entry name" value="CHAD"/>
    <property type="match status" value="1"/>
</dbReference>
<evidence type="ECO:0000313" key="3">
    <source>
        <dbReference type="Proteomes" id="UP000254343"/>
    </source>
</evidence>
<accession>A0A380W7V2</accession>
<evidence type="ECO:0000313" key="2">
    <source>
        <dbReference type="EMBL" id="SUU84946.1"/>
    </source>
</evidence>
<reference evidence="2 3" key="1">
    <citation type="submission" date="2018-06" db="EMBL/GenBank/DDBJ databases">
        <authorList>
            <consortium name="Pathogen Informatics"/>
            <person name="Doyle S."/>
        </authorList>
    </citation>
    <scope>NUCLEOTIDE SEQUENCE [LARGE SCALE GENOMIC DNA]</scope>
    <source>
        <strain evidence="2 3">NCTC12722</strain>
    </source>
</reference>
<dbReference type="EMBL" id="UIGB01000001">
    <property type="protein sequence ID" value="SUU84946.1"/>
    <property type="molecule type" value="Genomic_DNA"/>
</dbReference>
<dbReference type="Gene3D" id="1.40.20.10">
    <property type="entry name" value="CHAD domain"/>
    <property type="match status" value="1"/>
</dbReference>
<dbReference type="SMART" id="SM00880">
    <property type="entry name" value="CHAD"/>
    <property type="match status" value="1"/>
</dbReference>
<dbReference type="Proteomes" id="UP000254343">
    <property type="component" value="Unassembled WGS sequence"/>
</dbReference>
<dbReference type="PANTHER" id="PTHR39339:SF1">
    <property type="entry name" value="CHAD DOMAIN-CONTAINING PROTEIN"/>
    <property type="match status" value="1"/>
</dbReference>
<proteinExistence type="predicted"/>
<gene>
    <name evidence="2" type="ORF">NCTC12722_02150</name>
</gene>
<dbReference type="RefSeq" id="WP_002715771.1">
    <property type="nucleotide sequence ID" value="NZ_UFSI01000001.1"/>
</dbReference>
<evidence type="ECO:0000259" key="1">
    <source>
        <dbReference type="PROSITE" id="PS51708"/>
    </source>
</evidence>
<dbReference type="PROSITE" id="PS51708">
    <property type="entry name" value="CHAD"/>
    <property type="match status" value="1"/>
</dbReference>
<organism evidence="2 3">
    <name type="scientific">Afipia felis</name>
    <name type="common">Cat scratch disease bacillus</name>
    <dbReference type="NCBI Taxonomy" id="1035"/>
    <lineage>
        <taxon>Bacteria</taxon>
        <taxon>Pseudomonadati</taxon>
        <taxon>Pseudomonadota</taxon>
        <taxon>Alphaproteobacteria</taxon>
        <taxon>Hyphomicrobiales</taxon>
        <taxon>Nitrobacteraceae</taxon>
        <taxon>Afipia</taxon>
    </lineage>
</organism>
<dbReference type="InterPro" id="IPR007899">
    <property type="entry name" value="CHAD_dom"/>
</dbReference>
<sequence length="326" mass="37573">MIRETDLQLSAKPEQSRISIAGSGGIPSESRTLLLDPDMPTAQAFISIGLECLRHIASNQAAVTQGESEGIHQMRIGLRRLRVALSIFKHMLRRRDATAIKNKIKWLADQLAPARDYQVFLTDTFDQPHASRSEFEFLKADVRAELDLCLSTVKQIVGNDRFREFVVEIALWLLDGSWLRDKGRHATSIREMPLKRFARHELRKRARSVSRAARQVHKLTPLRRHKLRIATKKMRYTYGFFEHLITTKTIKEIKRDFVSELSSLQDKLGQLNDVEMQTRLASELSHKLKDDEKAFALGIVIGRRTCRSRRLLRKAKKSGHRLYKLA</sequence>
<dbReference type="PANTHER" id="PTHR39339">
    <property type="entry name" value="SLR1444 PROTEIN"/>
    <property type="match status" value="1"/>
</dbReference>
<protein>
    <submittedName>
        <fullName evidence="2">Uncharacterized conserved protein</fullName>
    </submittedName>
</protein>